<name>A0A1S1HA10_9SPHN</name>
<dbReference type="SMART" id="SM00116">
    <property type="entry name" value="CBS"/>
    <property type="match status" value="2"/>
</dbReference>
<gene>
    <name evidence="5" type="ORF">BHE75_00242</name>
</gene>
<keyword evidence="1" id="KW-0129">CBS domain</keyword>
<dbReference type="Pfam" id="PF04982">
    <property type="entry name" value="TM_HPP"/>
    <property type="match status" value="1"/>
</dbReference>
<keyword evidence="3" id="KW-0812">Transmembrane</keyword>
<evidence type="ECO:0000256" key="2">
    <source>
        <dbReference type="SAM" id="MobiDB-lite"/>
    </source>
</evidence>
<feature type="region of interest" description="Disordered" evidence="2">
    <location>
        <begin position="173"/>
        <end position="193"/>
    </location>
</feature>
<dbReference type="RefSeq" id="WP_070931837.1">
    <property type="nucleotide sequence ID" value="NZ_MIPT01000001.1"/>
</dbReference>
<accession>A0A1S1HA10</accession>
<evidence type="ECO:0000259" key="4">
    <source>
        <dbReference type="PROSITE" id="PS51371"/>
    </source>
</evidence>
<feature type="transmembrane region" description="Helical" evidence="3">
    <location>
        <begin position="20"/>
        <end position="43"/>
    </location>
</feature>
<dbReference type="SUPFAM" id="SSF54631">
    <property type="entry name" value="CBS-domain pair"/>
    <property type="match status" value="1"/>
</dbReference>
<dbReference type="InterPro" id="IPR058581">
    <property type="entry name" value="TM_HPP"/>
</dbReference>
<keyword evidence="3" id="KW-1133">Transmembrane helix</keyword>
<evidence type="ECO:0000256" key="3">
    <source>
        <dbReference type="SAM" id="Phobius"/>
    </source>
</evidence>
<evidence type="ECO:0000313" key="6">
    <source>
        <dbReference type="Proteomes" id="UP000179467"/>
    </source>
</evidence>
<dbReference type="Pfam" id="PF00571">
    <property type="entry name" value="CBS"/>
    <property type="match status" value="2"/>
</dbReference>
<dbReference type="OrthoDB" id="9811720at2"/>
<feature type="domain" description="CBS" evidence="4">
    <location>
        <begin position="302"/>
        <end position="359"/>
    </location>
</feature>
<keyword evidence="6" id="KW-1185">Reference proteome</keyword>
<feature type="transmembrane region" description="Helical" evidence="3">
    <location>
        <begin position="48"/>
        <end position="66"/>
    </location>
</feature>
<reference evidence="5 6" key="1">
    <citation type="submission" date="2016-09" db="EMBL/GenBank/DDBJ databases">
        <title>Metabolic pathway, cell adaptation mechanisms and a novel monoxygenase revealed through proteogenomic-transcription analysis of a Sphingomonas haloaromaticamans strain degrading the fungicide ortho-phenylphenol.</title>
        <authorList>
            <person name="Perruchon C."/>
            <person name="Papadopoulou E.S."/>
            <person name="Rousidou C."/>
            <person name="Vasileiadis S."/>
            <person name="Tanou G."/>
            <person name="Amoutzias G."/>
            <person name="Molassiotis A."/>
            <person name="Karpouzas D.G."/>
        </authorList>
    </citation>
    <scope>NUCLEOTIDE SEQUENCE [LARGE SCALE GENOMIC DNA]</scope>
    <source>
        <strain evidence="5 6">P3</strain>
    </source>
</reference>
<dbReference type="PANTHER" id="PTHR33741">
    <property type="entry name" value="TRANSMEMBRANE PROTEIN DDB_G0269096-RELATED"/>
    <property type="match status" value="1"/>
</dbReference>
<evidence type="ECO:0000256" key="1">
    <source>
        <dbReference type="PROSITE-ProRule" id="PRU00703"/>
    </source>
</evidence>
<organism evidence="5 6">
    <name type="scientific">Edaphosphingomonas haloaromaticamans</name>
    <dbReference type="NCBI Taxonomy" id="653954"/>
    <lineage>
        <taxon>Bacteria</taxon>
        <taxon>Pseudomonadati</taxon>
        <taxon>Pseudomonadota</taxon>
        <taxon>Alphaproteobacteria</taxon>
        <taxon>Sphingomonadales</taxon>
        <taxon>Rhizorhabdaceae</taxon>
        <taxon>Edaphosphingomonas</taxon>
    </lineage>
</organism>
<dbReference type="PROSITE" id="PS51371">
    <property type="entry name" value="CBS"/>
    <property type="match status" value="2"/>
</dbReference>
<comment type="caution">
    <text evidence="5">The sequence shown here is derived from an EMBL/GenBank/DDBJ whole genome shotgun (WGS) entry which is preliminary data.</text>
</comment>
<protein>
    <submittedName>
        <fullName evidence="5">HPP family protein</fullName>
    </submittedName>
</protein>
<feature type="transmembrane region" description="Helical" evidence="3">
    <location>
        <begin position="136"/>
        <end position="163"/>
    </location>
</feature>
<feature type="domain" description="CBS" evidence="4">
    <location>
        <begin position="244"/>
        <end position="300"/>
    </location>
</feature>
<dbReference type="InterPro" id="IPR007065">
    <property type="entry name" value="HPP"/>
</dbReference>
<dbReference type="EMBL" id="MIPT01000001">
    <property type="protein sequence ID" value="OHT18271.1"/>
    <property type="molecule type" value="Genomic_DNA"/>
</dbReference>
<dbReference type="Proteomes" id="UP000179467">
    <property type="component" value="Unassembled WGS sequence"/>
</dbReference>
<proteinExistence type="predicted"/>
<keyword evidence="3" id="KW-0472">Membrane</keyword>
<feature type="transmembrane region" description="Helical" evidence="3">
    <location>
        <begin position="99"/>
        <end position="116"/>
    </location>
</feature>
<dbReference type="PANTHER" id="PTHR33741:SF5">
    <property type="entry name" value="TRANSMEMBRANE PROTEIN DDB_G0269096-RELATED"/>
    <property type="match status" value="1"/>
</dbReference>
<dbReference type="InterPro" id="IPR000644">
    <property type="entry name" value="CBS_dom"/>
</dbReference>
<sequence length="366" mass="38268">MLSRLFAPLAPVWSPLGRLGWLRACLGALIGILVTGTVCRLWLGADSALPILIAPMGASAVLLFAVPASPLAQPWSVIGGNVISALMGVAAARLLHDPVPAAGLGVAAAIGAMSLARCLHPPGGAVALTAVIGGPAIWAAGWSFALVPVGLNSAILLAIAWAFNNATRHRYPHRVAPPSRNTHGTADPPPQERVGYTAADIDVVLARYDELLDVNRDDLDALFRQVEAQAHRRLHGEIVCRRIMSRDVVQARPGEGVGQARDRLLERRLAAMPVVDEDGRVTGIVGHAELLAGAGRTVSEVMARDLCLVAPETPIDELLPALSGGLHHMAIVADGDGRLIGLISQTDLLAALWRGHVAERVAGALG</sequence>
<dbReference type="InterPro" id="IPR046342">
    <property type="entry name" value="CBS_dom_sf"/>
</dbReference>
<evidence type="ECO:0000313" key="5">
    <source>
        <dbReference type="EMBL" id="OHT18271.1"/>
    </source>
</evidence>
<dbReference type="Gene3D" id="3.10.580.10">
    <property type="entry name" value="CBS-domain"/>
    <property type="match status" value="2"/>
</dbReference>
<dbReference type="AlphaFoldDB" id="A0A1S1HA10"/>